<evidence type="ECO:0000313" key="2">
    <source>
        <dbReference type="EMBL" id="SAL30190.1"/>
    </source>
</evidence>
<name>A0A658QWX5_9BURK</name>
<keyword evidence="1" id="KW-0472">Membrane</keyword>
<keyword evidence="3" id="KW-1185">Reference proteome</keyword>
<comment type="caution">
    <text evidence="2">The sequence shown here is derived from an EMBL/GenBank/DDBJ whole genome shotgun (WGS) entry which is preliminary data.</text>
</comment>
<gene>
    <name evidence="2" type="ORF">AWB72_02538</name>
</gene>
<dbReference type="AlphaFoldDB" id="A0A658QWX5"/>
<dbReference type="EMBL" id="FCNV02000004">
    <property type="protein sequence ID" value="SAL30190.1"/>
    <property type="molecule type" value="Genomic_DNA"/>
</dbReference>
<accession>A0A658QWX5</accession>
<reference evidence="2 3" key="1">
    <citation type="submission" date="2016-01" db="EMBL/GenBank/DDBJ databases">
        <authorList>
            <person name="Peeters C."/>
        </authorList>
    </citation>
    <scope>NUCLEOTIDE SEQUENCE [LARGE SCALE GENOMIC DNA]</scope>
    <source>
        <strain evidence="2">LMG 29315</strain>
    </source>
</reference>
<dbReference type="Proteomes" id="UP000198263">
    <property type="component" value="Unassembled WGS sequence"/>
</dbReference>
<organism evidence="2 3">
    <name type="scientific">Caballeronia concitans</name>
    <dbReference type="NCBI Taxonomy" id="1777133"/>
    <lineage>
        <taxon>Bacteria</taxon>
        <taxon>Pseudomonadati</taxon>
        <taxon>Pseudomonadota</taxon>
        <taxon>Betaproteobacteria</taxon>
        <taxon>Burkholderiales</taxon>
        <taxon>Burkholderiaceae</taxon>
        <taxon>Caballeronia</taxon>
    </lineage>
</organism>
<protein>
    <submittedName>
        <fullName evidence="2">Uncharacterized protein</fullName>
    </submittedName>
</protein>
<dbReference type="OrthoDB" id="9133979at2"/>
<feature type="transmembrane region" description="Helical" evidence="1">
    <location>
        <begin position="12"/>
        <end position="33"/>
    </location>
</feature>
<dbReference type="RefSeq" id="WP_143754622.1">
    <property type="nucleotide sequence ID" value="NZ_FCNV02000004.1"/>
</dbReference>
<evidence type="ECO:0000313" key="3">
    <source>
        <dbReference type="Proteomes" id="UP000198263"/>
    </source>
</evidence>
<sequence length="131" mass="14086">MRHAVLARMRANAVLFAISVAITEALALLVLAASGRLDDFNDETTRLIVLVVSFALVIAAKIHAGSAFEAAVSKGHLTQVTDEREESRLVVADECPAAWLVQLHIESCADIEEVPAPNRGTALDSRANRKN</sequence>
<keyword evidence="1" id="KW-1133">Transmembrane helix</keyword>
<feature type="transmembrane region" description="Helical" evidence="1">
    <location>
        <begin position="45"/>
        <end position="64"/>
    </location>
</feature>
<keyword evidence="1" id="KW-0812">Transmembrane</keyword>
<proteinExistence type="predicted"/>
<evidence type="ECO:0000256" key="1">
    <source>
        <dbReference type="SAM" id="Phobius"/>
    </source>
</evidence>